<proteinExistence type="inferred from homology"/>
<evidence type="ECO:0000256" key="1">
    <source>
        <dbReference type="ARBA" id="ARBA00009986"/>
    </source>
</evidence>
<protein>
    <recommendedName>
        <fullName evidence="3">Aldehyde dehydrogenase</fullName>
    </recommendedName>
</protein>
<dbReference type="OrthoDB" id="6882680at2"/>
<reference evidence="7 8" key="1">
    <citation type="submission" date="2019-03" db="EMBL/GenBank/DDBJ databases">
        <title>Root nodule microbial communities of legume samples collected from USA, Mexico and Botswana.</title>
        <authorList>
            <person name="Hirsch A."/>
        </authorList>
    </citation>
    <scope>NUCLEOTIDE SEQUENCE [LARGE SCALE GENOMIC DNA]</scope>
    <source>
        <strain evidence="7 8">55</strain>
    </source>
</reference>
<dbReference type="Proteomes" id="UP000295805">
    <property type="component" value="Unassembled WGS sequence"/>
</dbReference>
<evidence type="ECO:0000256" key="4">
    <source>
        <dbReference type="PIRSR" id="PIRSR036492-1"/>
    </source>
</evidence>
<organism evidence="7 8">
    <name type="scientific">Dietzia cinnamea</name>
    <dbReference type="NCBI Taxonomy" id="321318"/>
    <lineage>
        <taxon>Bacteria</taxon>
        <taxon>Bacillati</taxon>
        <taxon>Actinomycetota</taxon>
        <taxon>Actinomycetes</taxon>
        <taxon>Mycobacteriales</taxon>
        <taxon>Dietziaceae</taxon>
        <taxon>Dietzia</taxon>
    </lineage>
</organism>
<dbReference type="Gene3D" id="3.40.309.10">
    <property type="entry name" value="Aldehyde Dehydrogenase, Chain A, domain 2"/>
    <property type="match status" value="1"/>
</dbReference>
<dbReference type="SUPFAM" id="SSF53720">
    <property type="entry name" value="ALDH-like"/>
    <property type="match status" value="1"/>
</dbReference>
<feature type="active site" evidence="4">
    <location>
        <position position="241"/>
    </location>
</feature>
<feature type="domain" description="Aldehyde dehydrogenase" evidence="5">
    <location>
        <begin position="11"/>
        <end position="463"/>
    </location>
</feature>
<dbReference type="PIRSF" id="PIRSF036492">
    <property type="entry name" value="ALDH"/>
    <property type="match status" value="1"/>
</dbReference>
<keyword evidence="9" id="KW-1185">Reference proteome</keyword>
<dbReference type="InterPro" id="IPR015590">
    <property type="entry name" value="Aldehyde_DH_dom"/>
</dbReference>
<evidence type="ECO:0000313" key="7">
    <source>
        <dbReference type="EMBL" id="TCW21847.1"/>
    </source>
</evidence>
<dbReference type="EMBL" id="JBFTEZ010000002">
    <property type="protein sequence ID" value="MEX6463906.1"/>
    <property type="molecule type" value="Genomic_DNA"/>
</dbReference>
<dbReference type="InterPro" id="IPR012394">
    <property type="entry name" value="Aldehyde_DH_NAD(P)"/>
</dbReference>
<dbReference type="Pfam" id="PF00171">
    <property type="entry name" value="Aldedh"/>
    <property type="match status" value="1"/>
</dbReference>
<name>A0A177L8V4_9ACTN</name>
<dbReference type="Gene3D" id="3.40.605.10">
    <property type="entry name" value="Aldehyde Dehydrogenase, Chain A, domain 1"/>
    <property type="match status" value="1"/>
</dbReference>
<dbReference type="Proteomes" id="UP001560293">
    <property type="component" value="Unassembled WGS sequence"/>
</dbReference>
<dbReference type="CDD" id="cd07099">
    <property type="entry name" value="ALDH_DDALDH"/>
    <property type="match status" value="1"/>
</dbReference>
<evidence type="ECO:0000313" key="6">
    <source>
        <dbReference type="EMBL" id="MEX6463906.1"/>
    </source>
</evidence>
<dbReference type="AlphaFoldDB" id="A0A177L8V4"/>
<comment type="similarity">
    <text evidence="1 3">Belongs to the aldehyde dehydrogenase family.</text>
</comment>
<dbReference type="GeneID" id="89532242"/>
<dbReference type="InterPro" id="IPR016163">
    <property type="entry name" value="Ald_DH_C"/>
</dbReference>
<dbReference type="GO" id="GO:0006081">
    <property type="term" value="P:aldehyde metabolic process"/>
    <property type="evidence" value="ECO:0007669"/>
    <property type="project" value="InterPro"/>
</dbReference>
<keyword evidence="2 3" id="KW-0560">Oxidoreductase</keyword>
<comment type="caution">
    <text evidence="7">The sequence shown here is derived from an EMBL/GenBank/DDBJ whole genome shotgun (WGS) entry which is preliminary data.</text>
</comment>
<reference evidence="9" key="2">
    <citation type="submission" date="2024-07" db="EMBL/GenBank/DDBJ databases">
        <title>Pseudomonas strain that inhibits Aeromonas fish pathogens.</title>
        <authorList>
            <person name="Wildschutte H."/>
        </authorList>
    </citation>
    <scope>NUCLEOTIDE SEQUENCE [LARGE SCALE GENOMIC DNA]</scope>
    <source>
        <strain evidence="9">n60</strain>
    </source>
</reference>
<dbReference type="PANTHER" id="PTHR11699">
    <property type="entry name" value="ALDEHYDE DEHYDROGENASE-RELATED"/>
    <property type="match status" value="1"/>
</dbReference>
<evidence type="ECO:0000313" key="8">
    <source>
        <dbReference type="Proteomes" id="UP000295805"/>
    </source>
</evidence>
<sequence length="498" mass="52419">MTTTEPDKTGPSFASLDPRDGTVLAEYPIAGPEEVGLAVERARAAARWWRGQGPRGRRAWLLEYKRAISSRAQELASLISAETGKPDEDATLEVMLAVSHLEWAAKNADKVLRRRAVSAGLLMANQAAYVEYQPYGVVGAIGPWNYPVFTPMGTLSYAMAAGNAVVFKPSELTPGVGVWLAEVWDSLGASQPLIQTITGDGSTGNALCRAGVDKLAFTGSAATGRKVMAACAETLTPVVIEGGGKDALLVDRDADLDAAADQAVFGAMGNAGQTCAGVERIYVHEDVKDAFVGKFTARVRALTPGSSITSSYGPMTLPAQVDIIRRHVEDAISRGGKAVVGGEDSVGEKIVEPVVLVDVPEDSSAVTEETFGPTVVINPVADLEEGVEKANATSYGLGGSIFTGDRRRGLALAEKLDVGMVSINSFLAFAGIPALPFGGSGDSGFGRIHGADGLREFARPKAITAQKFSAPLNLMTMTRKPRDIKIVKWMLANVQGKL</sequence>
<evidence type="ECO:0000313" key="9">
    <source>
        <dbReference type="Proteomes" id="UP001560293"/>
    </source>
</evidence>
<dbReference type="InterPro" id="IPR016162">
    <property type="entry name" value="Ald_DH_N"/>
</dbReference>
<gene>
    <name evidence="6" type="ORF">AB6N35_05975</name>
    <name evidence="7" type="ORF">EDD19_1239</name>
</gene>
<feature type="active site" evidence="4">
    <location>
        <position position="275"/>
    </location>
</feature>
<dbReference type="InterPro" id="IPR016161">
    <property type="entry name" value="Ald_DH/histidinol_DH"/>
</dbReference>
<dbReference type="GO" id="GO:0016620">
    <property type="term" value="F:oxidoreductase activity, acting on the aldehyde or oxo group of donors, NAD or NADP as acceptor"/>
    <property type="evidence" value="ECO:0007669"/>
    <property type="project" value="InterPro"/>
</dbReference>
<evidence type="ECO:0000256" key="2">
    <source>
        <dbReference type="ARBA" id="ARBA00023002"/>
    </source>
</evidence>
<accession>A0A177L8V4</accession>
<evidence type="ECO:0000256" key="3">
    <source>
        <dbReference type="PIRNR" id="PIRNR036492"/>
    </source>
</evidence>
<evidence type="ECO:0000259" key="5">
    <source>
        <dbReference type="Pfam" id="PF00171"/>
    </source>
</evidence>
<dbReference type="EMBL" id="SMCX01000023">
    <property type="protein sequence ID" value="TCW21847.1"/>
    <property type="molecule type" value="Genomic_DNA"/>
</dbReference>
<dbReference type="RefSeq" id="WP_061913443.1">
    <property type="nucleotide sequence ID" value="NZ_CP143053.1"/>
</dbReference>
<reference evidence="6" key="3">
    <citation type="submission" date="2024-07" db="EMBL/GenBank/DDBJ databases">
        <authorList>
            <person name="Wildschutte H."/>
        </authorList>
    </citation>
    <scope>NUCLEOTIDE SEQUENCE</scope>
    <source>
        <strain evidence="6">N60</strain>
    </source>
</reference>